<evidence type="ECO:0000313" key="2">
    <source>
        <dbReference type="EMBL" id="SNS71659.1"/>
    </source>
</evidence>
<dbReference type="Proteomes" id="UP000242915">
    <property type="component" value="Unassembled WGS sequence"/>
</dbReference>
<reference evidence="3" key="1">
    <citation type="submission" date="2017-06" db="EMBL/GenBank/DDBJ databases">
        <authorList>
            <person name="Varghese N."/>
            <person name="Submissions S."/>
        </authorList>
    </citation>
    <scope>NUCLEOTIDE SEQUENCE [LARGE SCALE GENOMIC DNA]</scope>
    <source>
        <strain evidence="3">CIP 108523</strain>
    </source>
</reference>
<name>A0A239GR03_9PSED</name>
<dbReference type="AlphaFoldDB" id="A0A239GR03"/>
<accession>A0A239GR03</accession>
<feature type="signal peptide" evidence="1">
    <location>
        <begin position="1"/>
        <end position="19"/>
    </location>
</feature>
<dbReference type="RefSeq" id="WP_089360443.1">
    <property type="nucleotide sequence ID" value="NZ_FZOG01000004.1"/>
</dbReference>
<sequence>MKRISAFVVAAALTAPVFAADDLCDVNLQKLTDNSAVISTLGSPLKEQVEEHLKAAKEAQAAGDLKECGSHAEQALQMLKGPNGDTNTDAG</sequence>
<organism evidence="2 3">
    <name type="scientific">Pseudomonas segetis</name>
    <dbReference type="NCBI Taxonomy" id="298908"/>
    <lineage>
        <taxon>Bacteria</taxon>
        <taxon>Pseudomonadati</taxon>
        <taxon>Pseudomonadota</taxon>
        <taxon>Gammaproteobacteria</taxon>
        <taxon>Pseudomonadales</taxon>
        <taxon>Pseudomonadaceae</taxon>
        <taxon>Pseudomonas</taxon>
    </lineage>
</organism>
<evidence type="ECO:0000313" key="3">
    <source>
        <dbReference type="Proteomes" id="UP000242915"/>
    </source>
</evidence>
<feature type="chain" id="PRO_5013076939" description="Small metal-binding protein" evidence="1">
    <location>
        <begin position="20"/>
        <end position="91"/>
    </location>
</feature>
<keyword evidence="3" id="KW-1185">Reference proteome</keyword>
<evidence type="ECO:0000256" key="1">
    <source>
        <dbReference type="SAM" id="SignalP"/>
    </source>
</evidence>
<protein>
    <recommendedName>
        <fullName evidence="4">Small metal-binding protein</fullName>
    </recommendedName>
</protein>
<proteinExistence type="predicted"/>
<keyword evidence="1" id="KW-0732">Signal</keyword>
<gene>
    <name evidence="2" type="ORF">SAMN05216255_3112</name>
</gene>
<dbReference type="EMBL" id="FZOG01000004">
    <property type="protein sequence ID" value="SNS71659.1"/>
    <property type="molecule type" value="Genomic_DNA"/>
</dbReference>
<evidence type="ECO:0008006" key="4">
    <source>
        <dbReference type="Google" id="ProtNLM"/>
    </source>
</evidence>